<keyword evidence="2" id="KW-1185">Reference proteome</keyword>
<proteinExistence type="predicted"/>
<accession>A0A0A1SJR9</accession>
<organism evidence="1 2">
    <name type="scientific">[Torrubiella] hemipterigena</name>
    <dbReference type="NCBI Taxonomy" id="1531966"/>
    <lineage>
        <taxon>Eukaryota</taxon>
        <taxon>Fungi</taxon>
        <taxon>Dikarya</taxon>
        <taxon>Ascomycota</taxon>
        <taxon>Pezizomycotina</taxon>
        <taxon>Sordariomycetes</taxon>
        <taxon>Hypocreomycetidae</taxon>
        <taxon>Hypocreales</taxon>
        <taxon>Clavicipitaceae</taxon>
        <taxon>Clavicipitaceae incertae sedis</taxon>
        <taxon>'Torrubiella' clade</taxon>
    </lineage>
</organism>
<sequence>MKSFMLESFLFKRLQPIKRSSQHYFDKNDLHRFGVSVQELNFDTGRLTNNTYPPLLELPHNERVKAAIYSIKPWKYDGWDEPNDLPRRYRHGEARPTNHCTETYYDDPIEFYRESGMLSDFIDGYLSCPRSKTDPDCVQRISTWDQCLTDYGLRNSLRGYEQGGYMWCLQKLYHPFVPNTACVVDPYQPHAGCHLVDNTPKKEGTLRASELKTICMVAVVSHHMPEFNHLPTYSVTVISIFDRQLRIIQATVDFKELTFAALYTMDAL</sequence>
<reference evidence="1 2" key="1">
    <citation type="journal article" date="2015" name="Genome Announc.">
        <title>Draft Genome Sequence and Gene Annotation of the Entomopathogenic Fungus Verticillium hemipterigenum.</title>
        <authorList>
            <person name="Horn F."/>
            <person name="Habel A."/>
            <person name="Scharf D.H."/>
            <person name="Dworschak J."/>
            <person name="Brakhage A.A."/>
            <person name="Guthke R."/>
            <person name="Hertweck C."/>
            <person name="Linde J."/>
        </authorList>
    </citation>
    <scope>NUCLEOTIDE SEQUENCE [LARGE SCALE GENOMIC DNA]</scope>
</reference>
<dbReference type="Proteomes" id="UP000039046">
    <property type="component" value="Unassembled WGS sequence"/>
</dbReference>
<evidence type="ECO:0000313" key="1">
    <source>
        <dbReference type="EMBL" id="CEJ80453.1"/>
    </source>
</evidence>
<dbReference type="HOGENOM" id="CLU_874411_0_0_1"/>
<dbReference type="AlphaFoldDB" id="A0A0A1SJR9"/>
<dbReference type="EMBL" id="CDHN01000001">
    <property type="protein sequence ID" value="CEJ80453.1"/>
    <property type="molecule type" value="Genomic_DNA"/>
</dbReference>
<evidence type="ECO:0000313" key="2">
    <source>
        <dbReference type="Proteomes" id="UP000039046"/>
    </source>
</evidence>
<dbReference type="OrthoDB" id="4868839at2759"/>
<gene>
    <name evidence="1" type="ORF">VHEMI00634</name>
</gene>
<protein>
    <submittedName>
        <fullName evidence="1">Uncharacterized protein</fullName>
    </submittedName>
</protein>
<name>A0A0A1SJR9_9HYPO</name>